<organism evidence="1 2">
    <name type="scientific">Ancylobacter crimeensis</name>
    <dbReference type="NCBI Taxonomy" id="2579147"/>
    <lineage>
        <taxon>Bacteria</taxon>
        <taxon>Pseudomonadati</taxon>
        <taxon>Pseudomonadota</taxon>
        <taxon>Alphaproteobacteria</taxon>
        <taxon>Hyphomicrobiales</taxon>
        <taxon>Xanthobacteraceae</taxon>
        <taxon>Ancylobacter</taxon>
    </lineage>
</organism>
<evidence type="ECO:0000313" key="1">
    <source>
        <dbReference type="EMBL" id="MCK0197386.1"/>
    </source>
</evidence>
<comment type="caution">
    <text evidence="1">The sequence shown here is derived from an EMBL/GenBank/DDBJ whole genome shotgun (WGS) entry which is preliminary data.</text>
</comment>
<evidence type="ECO:0000313" key="2">
    <source>
        <dbReference type="Proteomes" id="UP001203284"/>
    </source>
</evidence>
<protein>
    <recommendedName>
        <fullName evidence="3">DUF1127 domain-containing protein</fullName>
    </recommendedName>
</protein>
<accession>A0ABT0DBP6</accession>
<dbReference type="EMBL" id="JALKCH010000006">
    <property type="protein sequence ID" value="MCK0197386.1"/>
    <property type="molecule type" value="Genomic_DNA"/>
</dbReference>
<name>A0ABT0DBP6_9HYPH</name>
<dbReference type="Proteomes" id="UP001203284">
    <property type="component" value="Unassembled WGS sequence"/>
</dbReference>
<sequence length="82" mass="8662">MTSHRSRHACSEAILVSAAALHKVGALDDDALRALAARHDSRRKAFATTSLSASDIDAIAASRIAAEHASLDKLPLKDDRDG</sequence>
<gene>
    <name evidence="1" type="ORF">MWN34_10725</name>
</gene>
<evidence type="ECO:0008006" key="3">
    <source>
        <dbReference type="Google" id="ProtNLM"/>
    </source>
</evidence>
<reference evidence="1 2" key="1">
    <citation type="submission" date="2022-04" db="EMBL/GenBank/DDBJ databases">
        <authorList>
            <person name="Grouzdev D.S."/>
            <person name="Pantiukh K.S."/>
            <person name="Krutkina M.S."/>
        </authorList>
    </citation>
    <scope>NUCLEOTIDE SEQUENCE [LARGE SCALE GENOMIC DNA]</scope>
    <source>
        <strain evidence="1 2">6x-1</strain>
    </source>
</reference>
<proteinExistence type="predicted"/>
<dbReference type="RefSeq" id="WP_247029103.1">
    <property type="nucleotide sequence ID" value="NZ_JALKCH010000006.1"/>
</dbReference>
<keyword evidence="2" id="KW-1185">Reference proteome</keyword>